<evidence type="ECO:0000313" key="5">
    <source>
        <dbReference type="Proteomes" id="UP001173801"/>
    </source>
</evidence>
<dbReference type="PANTHER" id="PTHR14097:SF7">
    <property type="entry name" value="OXIDOREDUCTASE HTATIP2"/>
    <property type="match status" value="1"/>
</dbReference>
<dbReference type="PANTHER" id="PTHR14097">
    <property type="entry name" value="OXIDOREDUCTASE HTATIP2"/>
    <property type="match status" value="1"/>
</dbReference>
<reference evidence="4" key="2">
    <citation type="journal article" date="2023" name="Microorganisms">
        <title>Isolation and Genomic Characteristics of Cat-Borne Campylobacter felis sp. nov. and Sheep-Borne Campylobacter ovis sp. nov.</title>
        <authorList>
            <person name="Wang H."/>
            <person name="Li Y."/>
            <person name="Gu Y."/>
            <person name="Zhou G."/>
            <person name="Chen X."/>
            <person name="Zhang X."/>
            <person name="Shao Z."/>
            <person name="Zhang J."/>
            <person name="Zhang M."/>
        </authorList>
    </citation>
    <scope>NUCLEOTIDE SEQUENCE</scope>
    <source>
        <strain evidence="4">PS10</strain>
    </source>
</reference>
<evidence type="ECO:0000259" key="3">
    <source>
        <dbReference type="Pfam" id="PF01370"/>
    </source>
</evidence>
<sequence>MRKILVVGASGVVGREIVSEFLDDKECDEVVTWVRKASGAKHQKLREKVINFDEILSLENERFDAVFCALGTTIKQAKSAENFKKVDVIYPVNLAIWAKCSGCENFTLISAPGANINSKFLYLKSKGEAEKGVKEQGFKSLSIIHPPLINGERKDKRYGEKFMILLFEILPKGWFKNIAPMSGKDIAKATIKVAKIAENGVKIYRPQEI</sequence>
<gene>
    <name evidence="4" type="ORF">NYG85_05950</name>
</gene>
<dbReference type="Proteomes" id="UP001173801">
    <property type="component" value="Unassembled WGS sequence"/>
</dbReference>
<dbReference type="RefSeq" id="WP_284937573.1">
    <property type="nucleotide sequence ID" value="NZ_JANURM010000005.1"/>
</dbReference>
<proteinExistence type="predicted"/>
<evidence type="ECO:0000313" key="4">
    <source>
        <dbReference type="EMBL" id="MDL0088915.1"/>
    </source>
</evidence>
<dbReference type="SUPFAM" id="SSF51735">
    <property type="entry name" value="NAD(P)-binding Rossmann-fold domains"/>
    <property type="match status" value="1"/>
</dbReference>
<accession>A0ABT7HPZ9</accession>
<dbReference type="InterPro" id="IPR001509">
    <property type="entry name" value="Epimerase_deHydtase"/>
</dbReference>
<name>A0ABT7HPZ9_9BACT</name>
<comment type="caution">
    <text evidence="4">The sequence shown here is derived from an EMBL/GenBank/DDBJ whole genome shotgun (WGS) entry which is preliminary data.</text>
</comment>
<evidence type="ECO:0000256" key="2">
    <source>
        <dbReference type="ARBA" id="ARBA00023136"/>
    </source>
</evidence>
<organism evidence="4 5">
    <name type="scientific">Campylobacter gastrosuis</name>
    <dbReference type="NCBI Taxonomy" id="2974576"/>
    <lineage>
        <taxon>Bacteria</taxon>
        <taxon>Pseudomonadati</taxon>
        <taxon>Campylobacterota</taxon>
        <taxon>Epsilonproteobacteria</taxon>
        <taxon>Campylobacterales</taxon>
        <taxon>Campylobacteraceae</taxon>
        <taxon>Campylobacter</taxon>
    </lineage>
</organism>
<reference evidence="4" key="1">
    <citation type="submission" date="2022-08" db="EMBL/GenBank/DDBJ databases">
        <authorList>
            <person name="Wang H."/>
        </authorList>
    </citation>
    <scope>NUCLEOTIDE SEQUENCE</scope>
    <source>
        <strain evidence="4">PS10</strain>
    </source>
</reference>
<dbReference type="EMBL" id="JANURM010000005">
    <property type="protein sequence ID" value="MDL0088915.1"/>
    <property type="molecule type" value="Genomic_DNA"/>
</dbReference>
<feature type="domain" description="NAD-dependent epimerase/dehydratase" evidence="3">
    <location>
        <begin position="4"/>
        <end position="111"/>
    </location>
</feature>
<dbReference type="Pfam" id="PF01370">
    <property type="entry name" value="Epimerase"/>
    <property type="match status" value="1"/>
</dbReference>
<dbReference type="InterPro" id="IPR036291">
    <property type="entry name" value="NAD(P)-bd_dom_sf"/>
</dbReference>
<dbReference type="Gene3D" id="3.40.50.720">
    <property type="entry name" value="NAD(P)-binding Rossmann-like Domain"/>
    <property type="match status" value="1"/>
</dbReference>
<evidence type="ECO:0000256" key="1">
    <source>
        <dbReference type="ARBA" id="ARBA00004370"/>
    </source>
</evidence>
<comment type="subcellular location">
    <subcellularLocation>
        <location evidence="1">Membrane</location>
    </subcellularLocation>
</comment>
<keyword evidence="2" id="KW-0472">Membrane</keyword>
<protein>
    <submittedName>
        <fullName evidence="4">NAD-dependent epimerase/dehydratase family protein</fullName>
    </submittedName>
</protein>
<keyword evidence="5" id="KW-1185">Reference proteome</keyword>